<keyword evidence="1" id="KW-1133">Transmembrane helix</keyword>
<dbReference type="Proteomes" id="UP000077623">
    <property type="component" value="Unassembled WGS sequence"/>
</dbReference>
<gene>
    <name evidence="2" type="ORF">A6V39_00275</name>
</gene>
<evidence type="ECO:0000256" key="1">
    <source>
        <dbReference type="SAM" id="Phobius"/>
    </source>
</evidence>
<proteinExistence type="predicted"/>
<sequence>MTVKTIGLTVAGISTVSGGVAVGSHYLLKPTKSKNIEQLLREDNLNLLNTTDSKTDKDKWEKLIEKFLADSTNQIEKISATINRATDNNNVANITALKNACQELLKKEEGKDTDFEKHKKLAKNWCTKESDLLKEPATPISQLGVSGAISPAGSGVS</sequence>
<dbReference type="AlphaFoldDB" id="A0A1A9QEU8"/>
<dbReference type="RefSeq" id="WP_187149718.1">
    <property type="nucleotide sequence ID" value="NZ_LWUJ01000010.1"/>
</dbReference>
<reference evidence="3" key="1">
    <citation type="submission" date="2016-04" db="EMBL/GenBank/DDBJ databases">
        <authorList>
            <person name="Quiroz-Castaneda R.E."/>
            <person name="Martinez-Ocampo F."/>
        </authorList>
    </citation>
    <scope>NUCLEOTIDE SEQUENCE [LARGE SCALE GENOMIC DNA]</scope>
    <source>
        <strain evidence="3">INIFAP01</strain>
    </source>
</reference>
<evidence type="ECO:0000313" key="2">
    <source>
        <dbReference type="EMBL" id="OAL10485.1"/>
    </source>
</evidence>
<protein>
    <submittedName>
        <fullName evidence="2">Uncharacterized protein</fullName>
    </submittedName>
</protein>
<feature type="transmembrane region" description="Helical" evidence="1">
    <location>
        <begin position="6"/>
        <end position="28"/>
    </location>
</feature>
<name>A0A1A9QEU8_9MOLU</name>
<organism evidence="2 3">
    <name type="scientific">Candidatus Mycoplasma haematobovis</name>
    <dbReference type="NCBI Taxonomy" id="432608"/>
    <lineage>
        <taxon>Bacteria</taxon>
        <taxon>Bacillati</taxon>
        <taxon>Mycoplasmatota</taxon>
        <taxon>Mollicutes</taxon>
        <taxon>Mycoplasmataceae</taxon>
        <taxon>Mycoplasma</taxon>
    </lineage>
</organism>
<accession>A0A1A9QEU8</accession>
<keyword evidence="1" id="KW-0472">Membrane</keyword>
<dbReference type="STRING" id="432608.A6V39_00275"/>
<keyword evidence="1" id="KW-0812">Transmembrane</keyword>
<dbReference type="EMBL" id="LWUJ01000010">
    <property type="protein sequence ID" value="OAL10485.1"/>
    <property type="molecule type" value="Genomic_DNA"/>
</dbReference>
<keyword evidence="3" id="KW-1185">Reference proteome</keyword>
<evidence type="ECO:0000313" key="3">
    <source>
        <dbReference type="Proteomes" id="UP000077623"/>
    </source>
</evidence>
<comment type="caution">
    <text evidence="2">The sequence shown here is derived from an EMBL/GenBank/DDBJ whole genome shotgun (WGS) entry which is preliminary data.</text>
</comment>